<accession>A0AAU8RRR0</accession>
<gene>
    <name evidence="1" type="ORF">N805_01070</name>
</gene>
<evidence type="ECO:0000313" key="1">
    <source>
        <dbReference type="EMBL" id="AJQ45906.1"/>
    </source>
</evidence>
<name>A0AAU8RRR0_PSEPU</name>
<dbReference type="Proteomes" id="UP000033260">
    <property type="component" value="Chromosome"/>
</dbReference>
<dbReference type="RefSeq" id="WP_019472854.1">
    <property type="nucleotide sequence ID" value="NZ_CP010979.1"/>
</dbReference>
<protein>
    <submittedName>
        <fullName evidence="1">Uncharacterized protein</fullName>
    </submittedName>
</protein>
<evidence type="ECO:0000313" key="2">
    <source>
        <dbReference type="Proteomes" id="UP000033260"/>
    </source>
</evidence>
<dbReference type="EMBL" id="CP010979">
    <property type="protein sequence ID" value="AJQ45906.1"/>
    <property type="molecule type" value="Genomic_DNA"/>
</dbReference>
<reference evidence="1 2" key="1">
    <citation type="submission" date="2015-02" db="EMBL/GenBank/DDBJ databases">
        <title>Complete Genome Sequencing of Pseudomonas putida S13.1.2.</title>
        <authorList>
            <person name="Chong T.M."/>
            <person name="Chan K.G."/>
            <person name="Dessaux Y."/>
        </authorList>
    </citation>
    <scope>NUCLEOTIDE SEQUENCE [LARGE SCALE GENOMIC DNA]</scope>
    <source>
        <strain evidence="1 2">S13.1.2</strain>
    </source>
</reference>
<proteinExistence type="predicted"/>
<dbReference type="AlphaFoldDB" id="A0AAU8RRR0"/>
<sequence>MAYTLIDIGKQPEETLNVSLLLPLPADTPYGNFQLKWMDIISRLNEANRKIITSYETWCAARTGSIEDSMKDVFNIHRFSTEYAVTGMRRVADELVALVWCMHQLRDGGEIPSKVKVDTIGLVFKHKYHGPDDLFERHLELIRLLNDLSNTFKHSFIQSDLARIGQDEPLVLALNLERADLVNESQFYAIRMSAFVKDYTSFFHDCREWLRSLQS</sequence>
<organism evidence="1 2">
    <name type="scientific">Pseudomonas putida S13.1.2</name>
    <dbReference type="NCBI Taxonomy" id="1384061"/>
    <lineage>
        <taxon>Bacteria</taxon>
        <taxon>Pseudomonadati</taxon>
        <taxon>Pseudomonadota</taxon>
        <taxon>Gammaproteobacteria</taxon>
        <taxon>Pseudomonadales</taxon>
        <taxon>Pseudomonadaceae</taxon>
        <taxon>Pseudomonas</taxon>
    </lineage>
</organism>